<organism evidence="3 4">
    <name type="scientific">Actinocatenispora rupis</name>
    <dbReference type="NCBI Taxonomy" id="519421"/>
    <lineage>
        <taxon>Bacteria</taxon>
        <taxon>Bacillati</taxon>
        <taxon>Actinomycetota</taxon>
        <taxon>Actinomycetes</taxon>
        <taxon>Micromonosporales</taxon>
        <taxon>Micromonosporaceae</taxon>
        <taxon>Actinocatenispora</taxon>
    </lineage>
</organism>
<dbReference type="GO" id="GO:0016787">
    <property type="term" value="F:hydrolase activity"/>
    <property type="evidence" value="ECO:0007669"/>
    <property type="project" value="UniProtKB-KW"/>
</dbReference>
<feature type="domain" description="DUF7586" evidence="2">
    <location>
        <begin position="362"/>
        <end position="445"/>
    </location>
</feature>
<protein>
    <submittedName>
        <fullName evidence="3">Serine hydrolase</fullName>
    </submittedName>
</protein>
<dbReference type="InterPro" id="IPR050491">
    <property type="entry name" value="AmpC-like"/>
</dbReference>
<dbReference type="InterPro" id="IPR012338">
    <property type="entry name" value="Beta-lactam/transpept-like"/>
</dbReference>
<dbReference type="InterPro" id="IPR001466">
    <property type="entry name" value="Beta-lactam-related"/>
</dbReference>
<dbReference type="Proteomes" id="UP000612808">
    <property type="component" value="Unassembled WGS sequence"/>
</dbReference>
<dbReference type="PANTHER" id="PTHR46825:SF7">
    <property type="entry name" value="D-ALANYL-D-ALANINE CARBOXYPEPTIDASE"/>
    <property type="match status" value="1"/>
</dbReference>
<keyword evidence="4" id="KW-1185">Reference proteome</keyword>
<sequence>MPSEPTALRAETTARIDTMVAEAQAAGRVPSLVAGVVRNGRLAHLAAAGTTPAPGPDTQYRIGSISKTLTATLALRLRDAGALNLDDLLYRHLPGTPVGGVTVRQLLGHVSGLQREPEGEWWERSAGGDVAALLDGLTADKLSRPPYRGYHYSNLAYGLLGALLAAVTGTDWWTQVREGLLGPLGMARTTYQAAEPFARGYVVHPFDGTLREEPRHDAGAMAPAGQLWSTVSDLGRWAAFLADPASAGNGPDGRPVLDPATMTEMCAPVTISDLESWTAGHGLGVELWRRGDRVYVGHTGSMPGYLAVLAVHRPSRTAVVAYANAYTMLGSGIAGLGMDLLTAVLDAEPVPPAPWRPGTEPPADVAPLTGRWWWMGREYEVGWADGELVVRALTTPGATPWRCTPDGTDRWRCRSGMNDGEVLRVLRAPDGTPRALDIATFVFTRDPATEG</sequence>
<dbReference type="Gene3D" id="3.40.710.10">
    <property type="entry name" value="DD-peptidase/beta-lactamase superfamily"/>
    <property type="match status" value="1"/>
</dbReference>
<gene>
    <name evidence="3" type="ORF">Aru02nite_39010</name>
</gene>
<dbReference type="SUPFAM" id="SSF56601">
    <property type="entry name" value="beta-lactamase/transpeptidase-like"/>
    <property type="match status" value="1"/>
</dbReference>
<evidence type="ECO:0000259" key="2">
    <source>
        <dbReference type="Pfam" id="PF24491"/>
    </source>
</evidence>
<dbReference type="Pfam" id="PF00144">
    <property type="entry name" value="Beta-lactamase"/>
    <property type="match status" value="1"/>
</dbReference>
<reference evidence="3" key="1">
    <citation type="submission" date="2021-01" db="EMBL/GenBank/DDBJ databases">
        <title>Whole genome shotgun sequence of Actinocatenispora rupis NBRC 107355.</title>
        <authorList>
            <person name="Komaki H."/>
            <person name="Tamura T."/>
        </authorList>
    </citation>
    <scope>NUCLEOTIDE SEQUENCE</scope>
    <source>
        <strain evidence="3">NBRC 107355</strain>
    </source>
</reference>
<keyword evidence="3" id="KW-0378">Hydrolase</keyword>
<comment type="caution">
    <text evidence="3">The sequence shown here is derived from an EMBL/GenBank/DDBJ whole genome shotgun (WGS) entry which is preliminary data.</text>
</comment>
<dbReference type="EMBL" id="BOMB01000021">
    <property type="protein sequence ID" value="GID13012.1"/>
    <property type="molecule type" value="Genomic_DNA"/>
</dbReference>
<accession>A0A8J3NDK2</accession>
<name>A0A8J3NDK2_9ACTN</name>
<evidence type="ECO:0000313" key="4">
    <source>
        <dbReference type="Proteomes" id="UP000612808"/>
    </source>
</evidence>
<proteinExistence type="predicted"/>
<feature type="domain" description="Beta-lactamase-related" evidence="1">
    <location>
        <begin position="17"/>
        <end position="326"/>
    </location>
</feature>
<dbReference type="AlphaFoldDB" id="A0A8J3NDK2"/>
<dbReference type="PANTHER" id="PTHR46825">
    <property type="entry name" value="D-ALANYL-D-ALANINE-CARBOXYPEPTIDASE/ENDOPEPTIDASE AMPH"/>
    <property type="match status" value="1"/>
</dbReference>
<dbReference type="InterPro" id="IPR056008">
    <property type="entry name" value="DUF7586"/>
</dbReference>
<evidence type="ECO:0000259" key="1">
    <source>
        <dbReference type="Pfam" id="PF00144"/>
    </source>
</evidence>
<dbReference type="Pfam" id="PF24491">
    <property type="entry name" value="DUF7586"/>
    <property type="match status" value="1"/>
</dbReference>
<evidence type="ECO:0000313" key="3">
    <source>
        <dbReference type="EMBL" id="GID13012.1"/>
    </source>
</evidence>